<dbReference type="Proteomes" id="UP000327013">
    <property type="component" value="Chromosome 8"/>
</dbReference>
<organism evidence="2 3">
    <name type="scientific">Carpinus fangiana</name>
    <dbReference type="NCBI Taxonomy" id="176857"/>
    <lineage>
        <taxon>Eukaryota</taxon>
        <taxon>Viridiplantae</taxon>
        <taxon>Streptophyta</taxon>
        <taxon>Embryophyta</taxon>
        <taxon>Tracheophyta</taxon>
        <taxon>Spermatophyta</taxon>
        <taxon>Magnoliopsida</taxon>
        <taxon>eudicotyledons</taxon>
        <taxon>Gunneridae</taxon>
        <taxon>Pentapetalae</taxon>
        <taxon>rosids</taxon>
        <taxon>fabids</taxon>
        <taxon>Fagales</taxon>
        <taxon>Betulaceae</taxon>
        <taxon>Carpinus</taxon>
    </lineage>
</organism>
<evidence type="ECO:0000313" key="2">
    <source>
        <dbReference type="EMBL" id="KAE8124695.1"/>
    </source>
</evidence>
<reference evidence="2 3" key="1">
    <citation type="submission" date="2019-06" db="EMBL/GenBank/DDBJ databases">
        <title>A chromosomal-level reference genome of Carpinus fangiana (Coryloideae, Betulaceae).</title>
        <authorList>
            <person name="Yang X."/>
            <person name="Wang Z."/>
            <person name="Zhang L."/>
            <person name="Hao G."/>
            <person name="Liu J."/>
            <person name="Yang Y."/>
        </authorList>
    </citation>
    <scope>NUCLEOTIDE SEQUENCE [LARGE SCALE GENOMIC DNA]</scope>
    <source>
        <strain evidence="2">Cfa_2016G</strain>
        <tissue evidence="2">Leaf</tissue>
    </source>
</reference>
<accession>A0A5N6RQT6</accession>
<evidence type="ECO:0000313" key="3">
    <source>
        <dbReference type="Proteomes" id="UP000327013"/>
    </source>
</evidence>
<proteinExistence type="predicted"/>
<feature type="region of interest" description="Disordered" evidence="1">
    <location>
        <begin position="94"/>
        <end position="134"/>
    </location>
</feature>
<keyword evidence="3" id="KW-1185">Reference proteome</keyword>
<name>A0A5N6RQT6_9ROSI</name>
<dbReference type="AlphaFoldDB" id="A0A5N6RQT6"/>
<protein>
    <submittedName>
        <fullName evidence="2">Uncharacterized protein</fullName>
    </submittedName>
</protein>
<sequence length="170" mass="17950">MVSSLTFVTDLQHTSNCLLDSNQVGIRIGNGILVDIHRVVMSVTSQKPIKNFQFFASSSCQGGLASSSTTEVASSGVGSIALLLSKTIGGGLRAPPSLPPQEVGPKLLPLPPQVLDPEQQPRQPQKVALSPCQTQEKASLPPQEVLGPLLLPELFLLGMGVLLWFVTGCI</sequence>
<evidence type="ECO:0000256" key="1">
    <source>
        <dbReference type="SAM" id="MobiDB-lite"/>
    </source>
</evidence>
<dbReference type="EMBL" id="CM017328">
    <property type="protein sequence ID" value="KAE8124695.1"/>
    <property type="molecule type" value="Genomic_DNA"/>
</dbReference>
<gene>
    <name evidence="2" type="ORF">FH972_019559</name>
</gene>